<organism evidence="1 2">
    <name type="scientific">Zootermopsis nevadensis</name>
    <name type="common">Dampwood termite</name>
    <dbReference type="NCBI Taxonomy" id="136037"/>
    <lineage>
        <taxon>Eukaryota</taxon>
        <taxon>Metazoa</taxon>
        <taxon>Ecdysozoa</taxon>
        <taxon>Arthropoda</taxon>
        <taxon>Hexapoda</taxon>
        <taxon>Insecta</taxon>
        <taxon>Pterygota</taxon>
        <taxon>Neoptera</taxon>
        <taxon>Polyneoptera</taxon>
        <taxon>Dictyoptera</taxon>
        <taxon>Blattodea</taxon>
        <taxon>Blattoidea</taxon>
        <taxon>Termitoidae</taxon>
        <taxon>Termopsidae</taxon>
        <taxon>Zootermopsis</taxon>
    </lineage>
</organism>
<protein>
    <submittedName>
        <fullName evidence="1">Uncharacterized protein</fullName>
    </submittedName>
</protein>
<dbReference type="Proteomes" id="UP000027135">
    <property type="component" value="Unassembled WGS sequence"/>
</dbReference>
<keyword evidence="2" id="KW-1185">Reference proteome</keyword>
<evidence type="ECO:0000313" key="2">
    <source>
        <dbReference type="Proteomes" id="UP000027135"/>
    </source>
</evidence>
<reference evidence="1 2" key="1">
    <citation type="journal article" date="2014" name="Nat. Commun.">
        <title>Molecular traces of alternative social organization in a termite genome.</title>
        <authorList>
            <person name="Terrapon N."/>
            <person name="Li C."/>
            <person name="Robertson H.M."/>
            <person name="Ji L."/>
            <person name="Meng X."/>
            <person name="Booth W."/>
            <person name="Chen Z."/>
            <person name="Childers C.P."/>
            <person name="Glastad K.M."/>
            <person name="Gokhale K."/>
            <person name="Gowin J."/>
            <person name="Gronenberg W."/>
            <person name="Hermansen R.A."/>
            <person name="Hu H."/>
            <person name="Hunt B.G."/>
            <person name="Huylmans A.K."/>
            <person name="Khalil S.M."/>
            <person name="Mitchell R.D."/>
            <person name="Munoz-Torres M.C."/>
            <person name="Mustard J.A."/>
            <person name="Pan H."/>
            <person name="Reese J.T."/>
            <person name="Scharf M.E."/>
            <person name="Sun F."/>
            <person name="Vogel H."/>
            <person name="Xiao J."/>
            <person name="Yang W."/>
            <person name="Yang Z."/>
            <person name="Yang Z."/>
            <person name="Zhou J."/>
            <person name="Zhu J."/>
            <person name="Brent C.S."/>
            <person name="Elsik C.G."/>
            <person name="Goodisman M.A."/>
            <person name="Liberles D.A."/>
            <person name="Roe R.M."/>
            <person name="Vargo E.L."/>
            <person name="Vilcinskas A."/>
            <person name="Wang J."/>
            <person name="Bornberg-Bauer E."/>
            <person name="Korb J."/>
            <person name="Zhang G."/>
            <person name="Liebig J."/>
        </authorList>
    </citation>
    <scope>NUCLEOTIDE SEQUENCE [LARGE SCALE GENOMIC DNA]</scope>
    <source>
        <tissue evidence="1">Whole organism</tissue>
    </source>
</reference>
<accession>A0A067RCH0</accession>
<name>A0A067RCH0_ZOONE</name>
<dbReference type="EMBL" id="KK852729">
    <property type="protein sequence ID" value="KDR17584.1"/>
    <property type="molecule type" value="Genomic_DNA"/>
</dbReference>
<proteinExistence type="predicted"/>
<sequence length="113" mass="13077">MRNENPQRTQLENLDTVSHLFIFISPQNREHNAEEFNTHDDCRVLYTMKIIHHEKVCNILASPTPGPELDLNGPSWGTDQLLHLIDVHNQSTYNKLQIAEFSMRNSIVTLLVQ</sequence>
<dbReference type="AlphaFoldDB" id="A0A067RCH0"/>
<evidence type="ECO:0000313" key="1">
    <source>
        <dbReference type="EMBL" id="KDR17584.1"/>
    </source>
</evidence>
<gene>
    <name evidence="1" type="ORF">L798_08494</name>
</gene>
<dbReference type="InParanoid" id="A0A067RCH0"/>